<name>F8PEU8_SERL3</name>
<dbReference type="Proteomes" id="UP000008063">
    <property type="component" value="Unassembled WGS sequence"/>
</dbReference>
<protein>
    <recommendedName>
        <fullName evidence="3">Myb-like domain-containing protein</fullName>
    </recommendedName>
</protein>
<accession>F8PEU8</accession>
<reference evidence="2" key="1">
    <citation type="journal article" date="2011" name="Science">
        <title>The plant cell wall-decomposing machinery underlies the functional diversity of forest fungi.</title>
        <authorList>
            <person name="Eastwood D.C."/>
            <person name="Floudas D."/>
            <person name="Binder M."/>
            <person name="Majcherczyk A."/>
            <person name="Schneider P."/>
            <person name="Aerts A."/>
            <person name="Asiegbu F.O."/>
            <person name="Baker S.E."/>
            <person name="Barry K."/>
            <person name="Bendiksby M."/>
            <person name="Blumentritt M."/>
            <person name="Coutinho P.M."/>
            <person name="Cullen D."/>
            <person name="de Vries R.P."/>
            <person name="Gathman A."/>
            <person name="Goodell B."/>
            <person name="Henrissat B."/>
            <person name="Ihrmark K."/>
            <person name="Kauserud H."/>
            <person name="Kohler A."/>
            <person name="LaButti K."/>
            <person name="Lapidus A."/>
            <person name="Lavin J.L."/>
            <person name="Lee Y.-H."/>
            <person name="Lindquist E."/>
            <person name="Lilly W."/>
            <person name="Lucas S."/>
            <person name="Morin E."/>
            <person name="Murat C."/>
            <person name="Oguiza J.A."/>
            <person name="Park J."/>
            <person name="Pisabarro A.G."/>
            <person name="Riley R."/>
            <person name="Rosling A."/>
            <person name="Salamov A."/>
            <person name="Schmidt O."/>
            <person name="Schmutz J."/>
            <person name="Skrede I."/>
            <person name="Stenlid J."/>
            <person name="Wiebenga A."/>
            <person name="Xie X."/>
            <person name="Kuees U."/>
            <person name="Hibbett D.S."/>
            <person name="Hoffmeister D."/>
            <person name="Hoegberg N."/>
            <person name="Martin F."/>
            <person name="Grigoriev I.V."/>
            <person name="Watkinson S.C."/>
        </authorList>
    </citation>
    <scope>NUCLEOTIDE SEQUENCE [LARGE SCALE GENOMIC DNA]</scope>
    <source>
        <strain evidence="2">strain S7.3</strain>
    </source>
</reference>
<keyword evidence="2" id="KW-1185">Reference proteome</keyword>
<dbReference type="EMBL" id="GL945474">
    <property type="protein sequence ID" value="EGO04159.1"/>
    <property type="molecule type" value="Genomic_DNA"/>
</dbReference>
<dbReference type="AlphaFoldDB" id="F8PEU8"/>
<evidence type="ECO:0000313" key="1">
    <source>
        <dbReference type="EMBL" id="EGO04159.1"/>
    </source>
</evidence>
<evidence type="ECO:0008006" key="3">
    <source>
        <dbReference type="Google" id="ProtNLM"/>
    </source>
</evidence>
<dbReference type="InParanoid" id="F8PEU8"/>
<sequence>MPSVPTTAGVEKTSKECALWTPKDIRTLINFAKRNKALAKPGLNFKPGFWNGAVPLLAKTKTADVILRKWKNLT</sequence>
<dbReference type="HOGENOM" id="CLU_2689318_0_0_1"/>
<proteinExistence type="predicted"/>
<organism evidence="2">
    <name type="scientific">Serpula lacrymans var. lacrymans (strain S7.3)</name>
    <name type="common">Dry rot fungus</name>
    <dbReference type="NCBI Taxonomy" id="936435"/>
    <lineage>
        <taxon>Eukaryota</taxon>
        <taxon>Fungi</taxon>
        <taxon>Dikarya</taxon>
        <taxon>Basidiomycota</taxon>
        <taxon>Agaricomycotina</taxon>
        <taxon>Agaricomycetes</taxon>
        <taxon>Agaricomycetidae</taxon>
        <taxon>Boletales</taxon>
        <taxon>Coniophorineae</taxon>
        <taxon>Serpulaceae</taxon>
        <taxon>Serpula</taxon>
    </lineage>
</organism>
<gene>
    <name evidence="1" type="ORF">SERLA73DRAFT_67877</name>
</gene>
<evidence type="ECO:0000313" key="2">
    <source>
        <dbReference type="Proteomes" id="UP000008063"/>
    </source>
</evidence>